<gene>
    <name evidence="4" type="ordered locus">Caci_6968</name>
</gene>
<dbReference type="InterPro" id="IPR017853">
    <property type="entry name" value="GH"/>
</dbReference>
<feature type="region of interest" description="Disordered" evidence="2">
    <location>
        <begin position="221"/>
        <end position="240"/>
    </location>
</feature>
<accession>C7Q3N3</accession>
<dbReference type="Gene3D" id="3.20.20.80">
    <property type="entry name" value="Glycosidases"/>
    <property type="match status" value="1"/>
</dbReference>
<dbReference type="InterPro" id="IPR006047">
    <property type="entry name" value="GH13_cat_dom"/>
</dbReference>
<dbReference type="CDD" id="cd11332">
    <property type="entry name" value="AmyAc_OligoGlu_TS"/>
    <property type="match status" value="1"/>
</dbReference>
<evidence type="ECO:0000256" key="2">
    <source>
        <dbReference type="SAM" id="MobiDB-lite"/>
    </source>
</evidence>
<keyword evidence="5" id="KW-1185">Reference proteome</keyword>
<dbReference type="Gene3D" id="3.90.400.10">
    <property type="entry name" value="Oligo-1,6-glucosidase, Domain 2"/>
    <property type="match status" value="1"/>
</dbReference>
<dbReference type="STRING" id="479433.Caci_6968"/>
<protein>
    <submittedName>
        <fullName evidence="4">Alpha amylase catalytic region</fullName>
    </submittedName>
</protein>
<dbReference type="eggNOG" id="COG0366">
    <property type="taxonomic scope" value="Bacteria"/>
</dbReference>
<dbReference type="Pfam" id="PF00128">
    <property type="entry name" value="Alpha-amylase"/>
    <property type="match status" value="1"/>
</dbReference>
<dbReference type="HOGENOM" id="CLU_006462_0_1_11"/>
<dbReference type="GO" id="GO:0004556">
    <property type="term" value="F:alpha-amylase activity"/>
    <property type="evidence" value="ECO:0007669"/>
    <property type="project" value="TreeGrafter"/>
</dbReference>
<organism evidence="4 5">
    <name type="scientific">Catenulispora acidiphila (strain DSM 44928 / JCM 14897 / NBRC 102108 / NRRL B-24433 / ID139908)</name>
    <dbReference type="NCBI Taxonomy" id="479433"/>
    <lineage>
        <taxon>Bacteria</taxon>
        <taxon>Bacillati</taxon>
        <taxon>Actinomycetota</taxon>
        <taxon>Actinomycetes</taxon>
        <taxon>Catenulisporales</taxon>
        <taxon>Catenulisporaceae</taxon>
        <taxon>Catenulispora</taxon>
    </lineage>
</organism>
<comment type="similarity">
    <text evidence="1">Belongs to the glycosyl hydrolase 13 family.</text>
</comment>
<dbReference type="GO" id="GO:0009313">
    <property type="term" value="P:oligosaccharide catabolic process"/>
    <property type="evidence" value="ECO:0007669"/>
    <property type="project" value="TreeGrafter"/>
</dbReference>
<evidence type="ECO:0000256" key="1">
    <source>
        <dbReference type="ARBA" id="ARBA00008061"/>
    </source>
</evidence>
<dbReference type="AlphaFoldDB" id="C7Q3N3"/>
<reference evidence="4 5" key="1">
    <citation type="journal article" date="2009" name="Stand. Genomic Sci.">
        <title>Complete genome sequence of Catenulispora acidiphila type strain (ID 139908).</title>
        <authorList>
            <person name="Copeland A."/>
            <person name="Lapidus A."/>
            <person name="Glavina Del Rio T."/>
            <person name="Nolan M."/>
            <person name="Lucas S."/>
            <person name="Chen F."/>
            <person name="Tice H."/>
            <person name="Cheng J.F."/>
            <person name="Bruce D."/>
            <person name="Goodwin L."/>
            <person name="Pitluck S."/>
            <person name="Mikhailova N."/>
            <person name="Pati A."/>
            <person name="Ivanova N."/>
            <person name="Mavromatis K."/>
            <person name="Chen A."/>
            <person name="Palaniappan K."/>
            <person name="Chain P."/>
            <person name="Land M."/>
            <person name="Hauser L."/>
            <person name="Chang Y.J."/>
            <person name="Jeffries C.D."/>
            <person name="Chertkov O."/>
            <person name="Brettin T."/>
            <person name="Detter J.C."/>
            <person name="Han C."/>
            <person name="Ali Z."/>
            <person name="Tindall B.J."/>
            <person name="Goker M."/>
            <person name="Bristow J."/>
            <person name="Eisen J.A."/>
            <person name="Markowitz V."/>
            <person name="Hugenholtz P."/>
            <person name="Kyrpides N.C."/>
            <person name="Klenk H.P."/>
        </authorList>
    </citation>
    <scope>NUCLEOTIDE SEQUENCE [LARGE SCALE GENOMIC DNA]</scope>
    <source>
        <strain evidence="5">DSM 44928 / JCM 14897 / NBRC 102108 / NRRL B-24433 / ID139908</strain>
    </source>
</reference>
<name>C7Q3N3_CATAD</name>
<evidence type="ECO:0000259" key="3">
    <source>
        <dbReference type="SMART" id="SM00642"/>
    </source>
</evidence>
<dbReference type="KEGG" id="cai:Caci_6968"/>
<dbReference type="SUPFAM" id="SSF51445">
    <property type="entry name" value="(Trans)glycosidases"/>
    <property type="match status" value="1"/>
</dbReference>
<feature type="domain" description="Glycosyl hydrolase family 13 catalytic" evidence="3">
    <location>
        <begin position="15"/>
        <end position="429"/>
    </location>
</feature>
<dbReference type="SMART" id="SM00642">
    <property type="entry name" value="Aamy"/>
    <property type="match status" value="1"/>
</dbReference>
<dbReference type="RefSeq" id="WP_015795526.1">
    <property type="nucleotide sequence ID" value="NC_013131.1"/>
</dbReference>
<proteinExistence type="inferred from homology"/>
<dbReference type="Proteomes" id="UP000000851">
    <property type="component" value="Chromosome"/>
</dbReference>
<sequence>MSTARPWWRDAVVYQVYVKSFADGDGDGTGDLDGLASRLDHLERLGVDALWLSPCYPSPGRDGGYDIADYFSIDPLYGGTAALDRLVKAAHDRSLKVLLDIVPNHCSAEHPWFQQALNSPAGSSQRALFHFHDGQGADGELPPNNWQSVFGGSAWTRTTDPDGSPGQWYLHLFDSWQPDLNWDRPEVRAHFQDMLRHWFDKGVDGFRIDVAAMLVKADGLPDRPDNGFRPGGSDPASNQPAVHDIYRSWRAVTEEYADRDLMLVGEIWAPTAEHVTAFIRPGELHEAFYFDLMTQNWDAAAFRASVQRALQAMAATAPVPDQAGVLAWVLNSHDAHRAVSRYGLTTAEPLESPDAMARLLRRRGPVDVAVGQARARAALLFQLALPGAAFLYQGEELGLPEVMDIPDEARQDPIWTRSAGREHGRDGCRVPLPWNASAPSFGFSPANAAGKPWLPQPLWFADYAQDRQSTDPHSTLNFYRSALTARRALFAGAPDQITWADHEQPRPDVLIFTRGTLTVVTVFGDAPFHLSEELGHVTLASTTISNRVLPGSSTAWLIRNS</sequence>
<dbReference type="PANTHER" id="PTHR10357">
    <property type="entry name" value="ALPHA-AMYLASE FAMILY MEMBER"/>
    <property type="match status" value="1"/>
</dbReference>
<dbReference type="PANTHER" id="PTHR10357:SF179">
    <property type="entry name" value="NEUTRAL AND BASIC AMINO ACID TRANSPORT PROTEIN RBAT"/>
    <property type="match status" value="1"/>
</dbReference>
<evidence type="ECO:0000313" key="5">
    <source>
        <dbReference type="Proteomes" id="UP000000851"/>
    </source>
</evidence>
<dbReference type="EMBL" id="CP001700">
    <property type="protein sequence ID" value="ACU75798.1"/>
    <property type="molecule type" value="Genomic_DNA"/>
</dbReference>
<evidence type="ECO:0000313" key="4">
    <source>
        <dbReference type="EMBL" id="ACU75798.1"/>
    </source>
</evidence>
<dbReference type="CAZy" id="GH13">
    <property type="family name" value="Glycoside Hydrolase Family 13"/>
</dbReference>
<dbReference type="InterPro" id="IPR045857">
    <property type="entry name" value="O16G_dom_2"/>
</dbReference>
<dbReference type="InParanoid" id="C7Q3N3"/>